<dbReference type="AlphaFoldDB" id="A0A9X1LH29"/>
<evidence type="ECO:0000256" key="13">
    <source>
        <dbReference type="SAM" id="Coils"/>
    </source>
</evidence>
<dbReference type="PROSITE" id="PS50113">
    <property type="entry name" value="PAC"/>
    <property type="match status" value="2"/>
</dbReference>
<evidence type="ECO:0000256" key="12">
    <source>
        <dbReference type="ARBA" id="ARBA00023136"/>
    </source>
</evidence>
<dbReference type="FunFam" id="3.30.565.10:FF:000006">
    <property type="entry name" value="Sensor histidine kinase WalK"/>
    <property type="match status" value="1"/>
</dbReference>
<dbReference type="InterPro" id="IPR036890">
    <property type="entry name" value="HATPase_C_sf"/>
</dbReference>
<keyword evidence="18" id="KW-1185">Reference proteome</keyword>
<dbReference type="CDD" id="cd00082">
    <property type="entry name" value="HisKA"/>
    <property type="match status" value="1"/>
</dbReference>
<dbReference type="SUPFAM" id="SSF55874">
    <property type="entry name" value="ATPase domain of HSP90 chaperone/DNA topoisomerase II/histidine kinase"/>
    <property type="match status" value="1"/>
</dbReference>
<evidence type="ECO:0000313" key="18">
    <source>
        <dbReference type="Proteomes" id="UP001139414"/>
    </source>
</evidence>
<accession>A0A9X1LH29</accession>
<dbReference type="PRINTS" id="PR00344">
    <property type="entry name" value="BCTRLSENSOR"/>
</dbReference>
<dbReference type="GO" id="GO:0006355">
    <property type="term" value="P:regulation of DNA-templated transcription"/>
    <property type="evidence" value="ECO:0007669"/>
    <property type="project" value="InterPro"/>
</dbReference>
<dbReference type="PANTHER" id="PTHR42878">
    <property type="entry name" value="TWO-COMPONENT HISTIDINE KINASE"/>
    <property type="match status" value="1"/>
</dbReference>
<dbReference type="InterPro" id="IPR003661">
    <property type="entry name" value="HisK_dim/P_dom"/>
</dbReference>
<dbReference type="SMART" id="SM00388">
    <property type="entry name" value="HisKA"/>
    <property type="match status" value="1"/>
</dbReference>
<dbReference type="InterPro" id="IPR013656">
    <property type="entry name" value="PAS_4"/>
</dbReference>
<dbReference type="InterPro" id="IPR004358">
    <property type="entry name" value="Sig_transdc_His_kin-like_C"/>
</dbReference>
<dbReference type="SUPFAM" id="SSF55785">
    <property type="entry name" value="PYP-like sensor domain (PAS domain)"/>
    <property type="match status" value="3"/>
</dbReference>
<evidence type="ECO:0000256" key="5">
    <source>
        <dbReference type="ARBA" id="ARBA00022679"/>
    </source>
</evidence>
<keyword evidence="6" id="KW-0812">Transmembrane</keyword>
<name>A0A9X1LH29_9FLAO</name>
<keyword evidence="9" id="KW-0067">ATP-binding</keyword>
<keyword evidence="4" id="KW-0597">Phosphoprotein</keyword>
<dbReference type="PANTHER" id="PTHR42878:SF7">
    <property type="entry name" value="SENSOR HISTIDINE KINASE GLRK"/>
    <property type="match status" value="1"/>
</dbReference>
<comment type="subcellular location">
    <subcellularLocation>
        <location evidence="2">Membrane</location>
        <topology evidence="2">Multi-pass membrane protein</topology>
    </subcellularLocation>
</comment>
<keyword evidence="7" id="KW-0547">Nucleotide-binding</keyword>
<keyword evidence="5" id="KW-0808">Transferase</keyword>
<dbReference type="RefSeq" id="WP_229337939.1">
    <property type="nucleotide sequence ID" value="NZ_JAJBZG010000001.1"/>
</dbReference>
<dbReference type="FunFam" id="3.30.450.20:FF:000099">
    <property type="entry name" value="Sensory box sensor histidine kinase"/>
    <property type="match status" value="1"/>
</dbReference>
<dbReference type="Pfam" id="PF08448">
    <property type="entry name" value="PAS_4"/>
    <property type="match status" value="1"/>
</dbReference>
<keyword evidence="11" id="KW-0902">Two-component regulatory system</keyword>
<dbReference type="GO" id="GO:0005524">
    <property type="term" value="F:ATP binding"/>
    <property type="evidence" value="ECO:0007669"/>
    <property type="project" value="UniProtKB-KW"/>
</dbReference>
<dbReference type="InterPro" id="IPR001610">
    <property type="entry name" value="PAC"/>
</dbReference>
<evidence type="ECO:0000259" key="14">
    <source>
        <dbReference type="PROSITE" id="PS50109"/>
    </source>
</evidence>
<evidence type="ECO:0000256" key="10">
    <source>
        <dbReference type="ARBA" id="ARBA00022989"/>
    </source>
</evidence>
<dbReference type="InterPro" id="IPR003594">
    <property type="entry name" value="HATPase_dom"/>
</dbReference>
<reference evidence="17" key="1">
    <citation type="submission" date="2021-10" db="EMBL/GenBank/DDBJ databases">
        <title>Gramella sp. ASW11-100T, isolated from marine sediment.</title>
        <authorList>
            <person name="Xia C."/>
        </authorList>
    </citation>
    <scope>NUCLEOTIDE SEQUENCE</scope>
    <source>
        <strain evidence="17">ASW11-100</strain>
    </source>
</reference>
<dbReference type="PROSITE" id="PS50112">
    <property type="entry name" value="PAS"/>
    <property type="match status" value="1"/>
</dbReference>
<dbReference type="InterPro" id="IPR013767">
    <property type="entry name" value="PAS_fold"/>
</dbReference>
<feature type="coiled-coil region" evidence="13">
    <location>
        <begin position="470"/>
        <end position="510"/>
    </location>
</feature>
<dbReference type="NCBIfam" id="TIGR00229">
    <property type="entry name" value="sensory_box"/>
    <property type="match status" value="2"/>
</dbReference>
<feature type="domain" description="PAS" evidence="15">
    <location>
        <begin position="301"/>
        <end position="371"/>
    </location>
</feature>
<keyword evidence="13" id="KW-0175">Coiled coil</keyword>
<dbReference type="SMART" id="SM00091">
    <property type="entry name" value="PAS"/>
    <property type="match status" value="3"/>
</dbReference>
<evidence type="ECO:0000256" key="4">
    <source>
        <dbReference type="ARBA" id="ARBA00022553"/>
    </source>
</evidence>
<evidence type="ECO:0000256" key="9">
    <source>
        <dbReference type="ARBA" id="ARBA00022840"/>
    </source>
</evidence>
<dbReference type="InterPro" id="IPR005467">
    <property type="entry name" value="His_kinase_dom"/>
</dbReference>
<comment type="caution">
    <text evidence="17">The sequence shown here is derived from an EMBL/GenBank/DDBJ whole genome shotgun (WGS) entry which is preliminary data.</text>
</comment>
<sequence>MEEDLNTEELKNELKIAREYIEKLEKKNSILQSQNNKYLPGSSEDLKDSVIDNIHHPLLVLKEDLHVVFANKMYHKTFGSNEEKTKGRPVYELEEGLWDIPQLRNILETILPSKSSMSNFEISIDSKDSQVRYIILNAKEIKLFRSDEKYILLSFEDITKRKHAEAELKKNEQLYHELISSSTIAFAIFKGPDHVIEKANDSMIKLWGKGEDVFGKTILEVLPEVKDQGITELLDNVYRTGEPFYASQLPIDLVIDGKLENKFFDFTYQPQRDEKGNIVGVADIATDVTEEALLNQKIKRSEAEFRELVNFMPHKISLADAEGNAVFYNQNWLDYVGKNLEDFIAEPWTAKIHPDEREEVEKIVVGCLATGGDLDKDIRLRNKDGGYEWHICRATAIRDENNEITSWISSCTQIHKIKKEEQRKGDFLKLVSHELKTPVTSIKGYVQLLLSMLPKENSESDKKLVIKPYLNRIETQVERLIRLISEMLDLSRIEQQELQLKKENFSLNEQVENIIDDITYSNKDVQIELEHQCECNIYADKDRIGQVIINFVTNALKYSPESNKVQIKVYHEQPDNVAISVKDFGIGIAKKEQEKIFKRFYRVAGNKDDTYAGFGIGLYLSNEIIQRHHGKIFVKSDIGKGSEFTFILPLNHN</sequence>
<dbReference type="CDD" id="cd00130">
    <property type="entry name" value="PAS"/>
    <property type="match status" value="2"/>
</dbReference>
<dbReference type="Pfam" id="PF00989">
    <property type="entry name" value="PAS"/>
    <property type="match status" value="1"/>
</dbReference>
<dbReference type="GO" id="GO:0030295">
    <property type="term" value="F:protein kinase activator activity"/>
    <property type="evidence" value="ECO:0007669"/>
    <property type="project" value="TreeGrafter"/>
</dbReference>
<comment type="catalytic activity">
    <reaction evidence="1">
        <text>ATP + protein L-histidine = ADP + protein N-phospho-L-histidine.</text>
        <dbReference type="EC" id="2.7.13.3"/>
    </reaction>
</comment>
<keyword evidence="12" id="KW-0472">Membrane</keyword>
<evidence type="ECO:0000256" key="1">
    <source>
        <dbReference type="ARBA" id="ARBA00000085"/>
    </source>
</evidence>
<dbReference type="GO" id="GO:0016020">
    <property type="term" value="C:membrane"/>
    <property type="evidence" value="ECO:0007669"/>
    <property type="project" value="UniProtKB-SubCell"/>
</dbReference>
<dbReference type="SMART" id="SM00387">
    <property type="entry name" value="HATPase_c"/>
    <property type="match status" value="1"/>
</dbReference>
<feature type="domain" description="Histidine kinase" evidence="14">
    <location>
        <begin position="430"/>
        <end position="652"/>
    </location>
</feature>
<evidence type="ECO:0000313" key="17">
    <source>
        <dbReference type="EMBL" id="MCB7480204.1"/>
    </source>
</evidence>
<feature type="domain" description="PAC" evidence="16">
    <location>
        <begin position="374"/>
        <end position="426"/>
    </location>
</feature>
<dbReference type="Gene3D" id="3.30.450.20">
    <property type="entry name" value="PAS domain"/>
    <property type="match status" value="3"/>
</dbReference>
<dbReference type="EC" id="2.7.13.3" evidence="3"/>
<feature type="coiled-coil region" evidence="13">
    <location>
        <begin position="7"/>
        <end position="37"/>
    </location>
</feature>
<gene>
    <name evidence="17" type="ORF">LGQ90_02900</name>
</gene>
<dbReference type="GO" id="GO:0000156">
    <property type="term" value="F:phosphorelay response regulator activity"/>
    <property type="evidence" value="ECO:0007669"/>
    <property type="project" value="TreeGrafter"/>
</dbReference>
<dbReference type="SMART" id="SM00086">
    <property type="entry name" value="PAC"/>
    <property type="match status" value="2"/>
</dbReference>
<evidence type="ECO:0000256" key="3">
    <source>
        <dbReference type="ARBA" id="ARBA00012438"/>
    </source>
</evidence>
<evidence type="ECO:0000256" key="6">
    <source>
        <dbReference type="ARBA" id="ARBA00022692"/>
    </source>
</evidence>
<keyword evidence="8" id="KW-0418">Kinase</keyword>
<evidence type="ECO:0000256" key="8">
    <source>
        <dbReference type="ARBA" id="ARBA00022777"/>
    </source>
</evidence>
<dbReference type="Pfam" id="PF00512">
    <property type="entry name" value="HisKA"/>
    <property type="match status" value="1"/>
</dbReference>
<protein>
    <recommendedName>
        <fullName evidence="3">histidine kinase</fullName>
        <ecNumber evidence="3">2.7.13.3</ecNumber>
    </recommendedName>
</protein>
<dbReference type="InterPro" id="IPR035965">
    <property type="entry name" value="PAS-like_dom_sf"/>
</dbReference>
<dbReference type="GO" id="GO:0007234">
    <property type="term" value="P:osmosensory signaling via phosphorelay pathway"/>
    <property type="evidence" value="ECO:0007669"/>
    <property type="project" value="TreeGrafter"/>
</dbReference>
<dbReference type="Gene3D" id="3.30.565.10">
    <property type="entry name" value="Histidine kinase-like ATPase, C-terminal domain"/>
    <property type="match status" value="1"/>
</dbReference>
<dbReference type="InterPro" id="IPR036097">
    <property type="entry name" value="HisK_dim/P_sf"/>
</dbReference>
<feature type="domain" description="PAC" evidence="16">
    <location>
        <begin position="118"/>
        <end position="170"/>
    </location>
</feature>
<evidence type="ECO:0000256" key="11">
    <source>
        <dbReference type="ARBA" id="ARBA00023012"/>
    </source>
</evidence>
<dbReference type="GO" id="GO:0000155">
    <property type="term" value="F:phosphorelay sensor kinase activity"/>
    <property type="evidence" value="ECO:0007669"/>
    <property type="project" value="InterPro"/>
</dbReference>
<dbReference type="InterPro" id="IPR050351">
    <property type="entry name" value="BphY/WalK/GraS-like"/>
</dbReference>
<dbReference type="FunFam" id="1.10.287.130:FF:000001">
    <property type="entry name" value="Two-component sensor histidine kinase"/>
    <property type="match status" value="1"/>
</dbReference>
<dbReference type="Gene3D" id="1.10.287.130">
    <property type="match status" value="1"/>
</dbReference>
<dbReference type="SUPFAM" id="SSF47384">
    <property type="entry name" value="Homodimeric domain of signal transducing histidine kinase"/>
    <property type="match status" value="1"/>
</dbReference>
<organism evidence="17 18">
    <name type="scientific">Christiangramia sediminis</name>
    <dbReference type="NCBI Taxonomy" id="2881336"/>
    <lineage>
        <taxon>Bacteria</taxon>
        <taxon>Pseudomonadati</taxon>
        <taxon>Bacteroidota</taxon>
        <taxon>Flavobacteriia</taxon>
        <taxon>Flavobacteriales</taxon>
        <taxon>Flavobacteriaceae</taxon>
        <taxon>Christiangramia</taxon>
    </lineage>
</organism>
<evidence type="ECO:0000256" key="7">
    <source>
        <dbReference type="ARBA" id="ARBA00022741"/>
    </source>
</evidence>
<dbReference type="InterPro" id="IPR013655">
    <property type="entry name" value="PAS_fold_3"/>
</dbReference>
<dbReference type="PROSITE" id="PS50109">
    <property type="entry name" value="HIS_KIN"/>
    <property type="match status" value="1"/>
</dbReference>
<dbReference type="InterPro" id="IPR000700">
    <property type="entry name" value="PAS-assoc_C"/>
</dbReference>
<dbReference type="Pfam" id="PF02518">
    <property type="entry name" value="HATPase_c"/>
    <property type="match status" value="1"/>
</dbReference>
<dbReference type="EMBL" id="JAJBZG010000001">
    <property type="protein sequence ID" value="MCB7480204.1"/>
    <property type="molecule type" value="Genomic_DNA"/>
</dbReference>
<evidence type="ECO:0000259" key="15">
    <source>
        <dbReference type="PROSITE" id="PS50112"/>
    </source>
</evidence>
<keyword evidence="10" id="KW-1133">Transmembrane helix</keyword>
<proteinExistence type="predicted"/>
<dbReference type="Proteomes" id="UP001139414">
    <property type="component" value="Unassembled WGS sequence"/>
</dbReference>
<evidence type="ECO:0000256" key="2">
    <source>
        <dbReference type="ARBA" id="ARBA00004141"/>
    </source>
</evidence>
<dbReference type="Pfam" id="PF08447">
    <property type="entry name" value="PAS_3"/>
    <property type="match status" value="1"/>
</dbReference>
<evidence type="ECO:0000259" key="16">
    <source>
        <dbReference type="PROSITE" id="PS50113"/>
    </source>
</evidence>
<dbReference type="InterPro" id="IPR000014">
    <property type="entry name" value="PAS"/>
</dbReference>